<accession>A0A6J4VNU4</accession>
<evidence type="ECO:0000259" key="1">
    <source>
        <dbReference type="Pfam" id="PF05899"/>
    </source>
</evidence>
<organism evidence="2">
    <name type="scientific">uncultured Truepera sp</name>
    <dbReference type="NCBI Taxonomy" id="543023"/>
    <lineage>
        <taxon>Bacteria</taxon>
        <taxon>Thermotogati</taxon>
        <taxon>Deinococcota</taxon>
        <taxon>Deinococci</taxon>
        <taxon>Trueperales</taxon>
        <taxon>Trueperaceae</taxon>
        <taxon>Truepera</taxon>
        <taxon>environmental samples</taxon>
    </lineage>
</organism>
<sequence length="255" mass="27792">MTLPRTFTALGETRTRLMSTHALFSPDGHVRTQLPGWTGTACVVLISAQLGARFTQYFAHMEAGGQGAATGYERFVFVLSGAVRLELALESSRTLTEYGYTYLPAGSPATLHADAPATLCVFERRYLPLRGVPAPAPVFGNERDTAGEAFLGDDGVTLRKLLPEHPSFDLMLSTMTFAPGRSLPFAETHVMEHGLLLLSGGGVYRLADLWYPVTAGDTIYMAPYCPQWFGALGRVEAKYLLYKDAFRDPFALAEG</sequence>
<dbReference type="CDD" id="cd02211">
    <property type="entry name" value="cupin_UGlyAH_N"/>
    <property type="match status" value="1"/>
</dbReference>
<dbReference type="InterPro" id="IPR011051">
    <property type="entry name" value="RmlC_Cupin_sf"/>
</dbReference>
<feature type="domain" description="(S)-ureidoglycine aminohydrolase cupin" evidence="1">
    <location>
        <begin position="52"/>
        <end position="114"/>
    </location>
</feature>
<dbReference type="Pfam" id="PF05899">
    <property type="entry name" value="Cupin_3"/>
    <property type="match status" value="1"/>
</dbReference>
<dbReference type="InterPro" id="IPR008579">
    <property type="entry name" value="UGlyAH_Cupin_dom"/>
</dbReference>
<dbReference type="Gene3D" id="2.60.120.10">
    <property type="entry name" value="Jelly Rolls"/>
    <property type="match status" value="1"/>
</dbReference>
<name>A0A6J4VNU4_9DEIN</name>
<evidence type="ECO:0000313" key="2">
    <source>
        <dbReference type="EMBL" id="CAA9583301.1"/>
    </source>
</evidence>
<dbReference type="InterPro" id="IPR044704">
    <property type="entry name" value="UGlyAH_cupin_N"/>
</dbReference>
<dbReference type="PANTHER" id="PTHR34571">
    <property type="entry name" value="(S)-UREIDOGLYCINE AMINOHYDROLASE"/>
    <property type="match status" value="1"/>
</dbReference>
<reference evidence="2" key="1">
    <citation type="submission" date="2020-02" db="EMBL/GenBank/DDBJ databases">
        <authorList>
            <person name="Meier V. D."/>
        </authorList>
    </citation>
    <scope>NUCLEOTIDE SEQUENCE</scope>
    <source>
        <strain evidence="2">AVDCRST_MAG86</strain>
    </source>
</reference>
<dbReference type="NCBIfam" id="TIGR03214">
    <property type="entry name" value="ura-cupin"/>
    <property type="match status" value="1"/>
</dbReference>
<proteinExistence type="predicted"/>
<protein>
    <submittedName>
        <fullName evidence="2">Ureidoglycine aminohydrolase</fullName>
    </submittedName>
</protein>
<dbReference type="EMBL" id="CADCWP010000287">
    <property type="protein sequence ID" value="CAA9583301.1"/>
    <property type="molecule type" value="Genomic_DNA"/>
</dbReference>
<dbReference type="InterPro" id="IPR044697">
    <property type="entry name" value="UGlyAH_cupin_C"/>
</dbReference>
<dbReference type="GO" id="GO:0071522">
    <property type="term" value="F:ureidoglycine aminohydrolase activity"/>
    <property type="evidence" value="ECO:0007669"/>
    <property type="project" value="InterPro"/>
</dbReference>
<dbReference type="InterPro" id="IPR017627">
    <property type="entry name" value="UGHY"/>
</dbReference>
<dbReference type="AlphaFoldDB" id="A0A6J4VNU4"/>
<gene>
    <name evidence="2" type="ORF">AVDCRST_MAG86-3150</name>
</gene>
<dbReference type="PANTHER" id="PTHR34571:SF1">
    <property type="entry name" value="(S)-UREIDOGLYCINE AMINOHYDROLASE"/>
    <property type="match status" value="1"/>
</dbReference>
<dbReference type="CDD" id="cd02212">
    <property type="entry name" value="cupin_UGlyAH_C"/>
    <property type="match status" value="1"/>
</dbReference>
<keyword evidence="2" id="KW-0378">Hydrolase</keyword>
<dbReference type="SUPFAM" id="SSF51182">
    <property type="entry name" value="RmlC-like cupins"/>
    <property type="match status" value="1"/>
</dbReference>
<dbReference type="InterPro" id="IPR014710">
    <property type="entry name" value="RmlC-like_jellyroll"/>
</dbReference>